<dbReference type="Proteomes" id="UP000009319">
    <property type="component" value="Unassembled WGS sequence"/>
</dbReference>
<keyword evidence="2" id="KW-1185">Reference proteome</keyword>
<name>K0Q144_9HYPH</name>
<evidence type="ECO:0000313" key="1">
    <source>
        <dbReference type="EMBL" id="CCM80083.1"/>
    </source>
</evidence>
<comment type="caution">
    <text evidence="1">The sequence shown here is derived from an EMBL/GenBank/DDBJ whole genome shotgun (WGS) entry which is preliminary data.</text>
</comment>
<accession>K0Q144</accession>
<dbReference type="EMBL" id="CANI01000080">
    <property type="protein sequence ID" value="CCM80083.1"/>
    <property type="molecule type" value="Genomic_DNA"/>
</dbReference>
<sequence>MTNDANAVELSQNIHVIESQFDKAAYALIVQLSNDLKAVRRMGLTDMNHYHLASARPFLVLSGRLPSERIVAAG</sequence>
<evidence type="ECO:0000313" key="2">
    <source>
        <dbReference type="Proteomes" id="UP000009319"/>
    </source>
</evidence>
<organism evidence="1 2">
    <name type="scientific">Rhizobium mesoamericanum STM3625</name>
    <dbReference type="NCBI Taxonomy" id="1211777"/>
    <lineage>
        <taxon>Bacteria</taxon>
        <taxon>Pseudomonadati</taxon>
        <taxon>Pseudomonadota</taxon>
        <taxon>Alphaproteobacteria</taxon>
        <taxon>Hyphomicrobiales</taxon>
        <taxon>Rhizobiaceae</taxon>
        <taxon>Rhizobium/Agrobacterium group</taxon>
        <taxon>Rhizobium</taxon>
    </lineage>
</organism>
<gene>
    <name evidence="1" type="ORF">BN77_p2170005</name>
</gene>
<reference evidence="1 2" key="1">
    <citation type="journal article" date="2013" name="Genome Announc.">
        <title>Draft Genome Sequence of Rhizobium mesoamericanum STM3625, a Nitrogen-Fixing Symbiont of Mimosa pudica Isolated in French Guiana (South America).</title>
        <authorList>
            <person name="Moulin L."/>
            <person name="Mornico D."/>
            <person name="Melkonian R."/>
            <person name="Klonowska A."/>
        </authorList>
    </citation>
    <scope>NUCLEOTIDE SEQUENCE [LARGE SCALE GENOMIC DNA]</scope>
    <source>
        <strain evidence="1 2">STM3625</strain>
    </source>
</reference>
<protein>
    <submittedName>
        <fullName evidence="1">Uncharacterized protein</fullName>
    </submittedName>
</protein>
<dbReference type="AlphaFoldDB" id="K0Q144"/>
<proteinExistence type="predicted"/>
<dbReference type="HOGENOM" id="CLU_2685308_0_0_5"/>